<protein>
    <submittedName>
        <fullName evidence="1">Uncharacterized protein</fullName>
    </submittedName>
</protein>
<comment type="caution">
    <text evidence="1">The sequence shown here is derived from an EMBL/GenBank/DDBJ whole genome shotgun (WGS) entry which is preliminary data.</text>
</comment>
<dbReference type="EMBL" id="VYZN01000023">
    <property type="protein sequence ID" value="KAE9536494.1"/>
    <property type="molecule type" value="Genomic_DNA"/>
</dbReference>
<proteinExistence type="predicted"/>
<evidence type="ECO:0000313" key="2">
    <source>
        <dbReference type="Proteomes" id="UP000475862"/>
    </source>
</evidence>
<keyword evidence="2" id="KW-1185">Reference proteome</keyword>
<accession>A0A6G0TRF2</accession>
<dbReference type="Proteomes" id="UP000475862">
    <property type="component" value="Unassembled WGS sequence"/>
</dbReference>
<reference evidence="1 2" key="1">
    <citation type="submission" date="2019-08" db="EMBL/GenBank/DDBJ databases">
        <title>The genome of the soybean aphid Biotype 1, its phylome, world population structure and adaptation to the North American continent.</title>
        <authorList>
            <person name="Giordano R."/>
            <person name="Donthu R.K."/>
            <person name="Hernandez A.G."/>
            <person name="Wright C.L."/>
            <person name="Zimin A.V."/>
        </authorList>
    </citation>
    <scope>NUCLEOTIDE SEQUENCE [LARGE SCALE GENOMIC DNA]</scope>
    <source>
        <tissue evidence="1">Whole aphids</tissue>
    </source>
</reference>
<gene>
    <name evidence="1" type="ORF">AGLY_007283</name>
</gene>
<evidence type="ECO:0000313" key="1">
    <source>
        <dbReference type="EMBL" id="KAE9536494.1"/>
    </source>
</evidence>
<sequence>MFFLKTLLSSSTYRIGIHKQTGNVDCCCKNKKSDDEGSRIPITSNRSYIQKNKLNHLLSLKRSDGADDAYSCLDFVRFVRGVVDCEGIIHQGLLQWFTGVSNHSEANYIAIRCKTFVYAKSLNYNFDRSVFRLSDNNHSRVNGVSPPAKMSNKCKQHRLLTRSSEWFCIKMFFVIDVKPGLVEIMSPLSTLTHKRTPLTPVRELACNNVLIKRFAVDTQLNTGIVQDTRSTKLAISSRIDNLPTAGALTELTYELINNVHTLDLEDHEEDREIWKHRIHDQLVIMIIILNLGQTTRNRFQKNNLCRRVNL</sequence>
<name>A0A6G0TRF2_APHGL</name>
<dbReference type="AlphaFoldDB" id="A0A6G0TRF2"/>
<organism evidence="1 2">
    <name type="scientific">Aphis glycines</name>
    <name type="common">Soybean aphid</name>
    <dbReference type="NCBI Taxonomy" id="307491"/>
    <lineage>
        <taxon>Eukaryota</taxon>
        <taxon>Metazoa</taxon>
        <taxon>Ecdysozoa</taxon>
        <taxon>Arthropoda</taxon>
        <taxon>Hexapoda</taxon>
        <taxon>Insecta</taxon>
        <taxon>Pterygota</taxon>
        <taxon>Neoptera</taxon>
        <taxon>Paraneoptera</taxon>
        <taxon>Hemiptera</taxon>
        <taxon>Sternorrhyncha</taxon>
        <taxon>Aphidomorpha</taxon>
        <taxon>Aphidoidea</taxon>
        <taxon>Aphididae</taxon>
        <taxon>Aphidini</taxon>
        <taxon>Aphis</taxon>
        <taxon>Aphis</taxon>
    </lineage>
</organism>